<dbReference type="CDD" id="cd01995">
    <property type="entry name" value="QueC-like"/>
    <property type="match status" value="1"/>
</dbReference>
<evidence type="ECO:0000313" key="10">
    <source>
        <dbReference type="EMBL" id="GEN35073.1"/>
    </source>
</evidence>
<evidence type="ECO:0000256" key="6">
    <source>
        <dbReference type="ARBA" id="ARBA00022840"/>
    </source>
</evidence>
<comment type="pathway">
    <text evidence="1">Purine metabolism; 7-cyano-7-deazaguanine biosynthesis.</text>
</comment>
<dbReference type="RefSeq" id="WP_146810363.1">
    <property type="nucleotide sequence ID" value="NZ_BJXX01000116.1"/>
</dbReference>
<name>A0A511VBZ4_9BACL</name>
<comment type="similarity">
    <text evidence="7">Belongs to the QueC family.</text>
</comment>
<protein>
    <recommendedName>
        <fullName evidence="8">7-cyano-7-deazaguanine synthase</fullName>
        <ecNumber evidence="8">6.3.4.20</ecNumber>
    </recommendedName>
</protein>
<dbReference type="PANTHER" id="PTHR42914">
    <property type="entry name" value="7-CYANO-7-DEAZAGUANINE SYNTHASE"/>
    <property type="match status" value="1"/>
</dbReference>
<proteinExistence type="inferred from homology"/>
<keyword evidence="11" id="KW-1185">Reference proteome</keyword>
<keyword evidence="6" id="KW-0067">ATP-binding</keyword>
<sequence length="215" mass="23910">MEVKSMVLLFSGGVDSTTLLALCQKNQYDVFPLYINYGQRAHRLEEEAVQKLGQHYDVPVKRAVVPIPAFLNGSQMMNKEEKLPVIKDEGQAFAEEFIPHRNLFLLTLAAMYAHSLGISTIGLGIYSGSRLRYSDCTLEFLQKAQEMITISSGNSAIRIYAPFIHMDKGQITKIAADLDVPVHATVSCNMGIYRSCGVCASCIERQRVLNNVFKG</sequence>
<dbReference type="GO" id="GO:0046872">
    <property type="term" value="F:metal ion binding"/>
    <property type="evidence" value="ECO:0007669"/>
    <property type="project" value="UniProtKB-KW"/>
</dbReference>
<accession>A0A511VBZ4</accession>
<keyword evidence="2" id="KW-0436">Ligase</keyword>
<evidence type="ECO:0000256" key="5">
    <source>
        <dbReference type="ARBA" id="ARBA00022833"/>
    </source>
</evidence>
<evidence type="ECO:0000256" key="9">
    <source>
        <dbReference type="ARBA" id="ARBA00047890"/>
    </source>
</evidence>
<comment type="catalytic activity">
    <reaction evidence="9">
        <text>7-carboxy-7-carbaguanine + NH4(+) + 2 ATP = 7-cyano-7-carbaguanine + 2 AMP + 2 diphosphate + 2 H(+)</text>
        <dbReference type="Rhea" id="RHEA:27982"/>
        <dbReference type="ChEBI" id="CHEBI:15378"/>
        <dbReference type="ChEBI" id="CHEBI:28938"/>
        <dbReference type="ChEBI" id="CHEBI:30616"/>
        <dbReference type="ChEBI" id="CHEBI:33019"/>
        <dbReference type="ChEBI" id="CHEBI:45075"/>
        <dbReference type="ChEBI" id="CHEBI:61036"/>
        <dbReference type="ChEBI" id="CHEBI:456215"/>
        <dbReference type="EC" id="6.3.4.20"/>
    </reaction>
</comment>
<dbReference type="PIRSF" id="PIRSF006293">
    <property type="entry name" value="ExsB"/>
    <property type="match status" value="1"/>
</dbReference>
<dbReference type="Pfam" id="PF06508">
    <property type="entry name" value="QueC"/>
    <property type="match status" value="1"/>
</dbReference>
<evidence type="ECO:0000313" key="11">
    <source>
        <dbReference type="Proteomes" id="UP000321157"/>
    </source>
</evidence>
<dbReference type="InterPro" id="IPR014729">
    <property type="entry name" value="Rossmann-like_a/b/a_fold"/>
</dbReference>
<evidence type="ECO:0000256" key="4">
    <source>
        <dbReference type="ARBA" id="ARBA00022741"/>
    </source>
</evidence>
<dbReference type="OrthoDB" id="9789567at2"/>
<dbReference type="Proteomes" id="UP000321157">
    <property type="component" value="Unassembled WGS sequence"/>
</dbReference>
<dbReference type="EC" id="6.3.4.20" evidence="8"/>
<gene>
    <name evidence="10" type="ORF">ADA01nite_25330</name>
</gene>
<dbReference type="EMBL" id="BJXX01000116">
    <property type="protein sequence ID" value="GEN35073.1"/>
    <property type="molecule type" value="Genomic_DNA"/>
</dbReference>
<keyword evidence="3" id="KW-0479">Metal-binding</keyword>
<evidence type="ECO:0000256" key="8">
    <source>
        <dbReference type="ARBA" id="ARBA00039149"/>
    </source>
</evidence>
<evidence type="ECO:0000256" key="3">
    <source>
        <dbReference type="ARBA" id="ARBA00022723"/>
    </source>
</evidence>
<dbReference type="GO" id="GO:0016874">
    <property type="term" value="F:ligase activity"/>
    <property type="evidence" value="ECO:0007669"/>
    <property type="project" value="UniProtKB-KW"/>
</dbReference>
<dbReference type="Gene3D" id="3.40.50.620">
    <property type="entry name" value="HUPs"/>
    <property type="match status" value="1"/>
</dbReference>
<keyword evidence="5" id="KW-0862">Zinc</keyword>
<organism evidence="10 11">
    <name type="scientific">Aneurinibacillus danicus</name>
    <dbReference type="NCBI Taxonomy" id="267746"/>
    <lineage>
        <taxon>Bacteria</taxon>
        <taxon>Bacillati</taxon>
        <taxon>Bacillota</taxon>
        <taxon>Bacilli</taxon>
        <taxon>Bacillales</taxon>
        <taxon>Paenibacillaceae</taxon>
        <taxon>Aneurinibacillus group</taxon>
        <taxon>Aneurinibacillus</taxon>
    </lineage>
</organism>
<dbReference type="PANTHER" id="PTHR42914:SF1">
    <property type="entry name" value="7-CYANO-7-DEAZAGUANINE SYNTHASE"/>
    <property type="match status" value="1"/>
</dbReference>
<reference evidence="10 11" key="1">
    <citation type="submission" date="2019-07" db="EMBL/GenBank/DDBJ databases">
        <title>Whole genome shotgun sequence of Aneurinibacillus danicus NBRC 102444.</title>
        <authorList>
            <person name="Hosoyama A."/>
            <person name="Uohara A."/>
            <person name="Ohji S."/>
            <person name="Ichikawa N."/>
        </authorList>
    </citation>
    <scope>NUCLEOTIDE SEQUENCE [LARGE SCALE GENOMIC DNA]</scope>
    <source>
        <strain evidence="10 11">NBRC 102444</strain>
    </source>
</reference>
<dbReference type="AlphaFoldDB" id="A0A511VBZ4"/>
<dbReference type="GO" id="GO:0005524">
    <property type="term" value="F:ATP binding"/>
    <property type="evidence" value="ECO:0007669"/>
    <property type="project" value="UniProtKB-KW"/>
</dbReference>
<evidence type="ECO:0000256" key="1">
    <source>
        <dbReference type="ARBA" id="ARBA00005061"/>
    </source>
</evidence>
<keyword evidence="4" id="KW-0547">Nucleotide-binding</keyword>
<comment type="caution">
    <text evidence="10">The sequence shown here is derived from an EMBL/GenBank/DDBJ whole genome shotgun (WGS) entry which is preliminary data.</text>
</comment>
<evidence type="ECO:0000256" key="7">
    <source>
        <dbReference type="ARBA" id="ARBA00037993"/>
    </source>
</evidence>
<evidence type="ECO:0000256" key="2">
    <source>
        <dbReference type="ARBA" id="ARBA00022598"/>
    </source>
</evidence>
<dbReference type="InterPro" id="IPR018317">
    <property type="entry name" value="QueC"/>
</dbReference>
<dbReference type="SUPFAM" id="SSF52402">
    <property type="entry name" value="Adenine nucleotide alpha hydrolases-like"/>
    <property type="match status" value="1"/>
</dbReference>